<gene>
    <name evidence="1" type="ORF">VNO78_27370</name>
</gene>
<reference evidence="1 2" key="1">
    <citation type="submission" date="2024-01" db="EMBL/GenBank/DDBJ databases">
        <title>The genomes of 5 underutilized Papilionoideae crops provide insights into root nodulation and disease resistanc.</title>
        <authorList>
            <person name="Jiang F."/>
        </authorList>
    </citation>
    <scope>NUCLEOTIDE SEQUENCE [LARGE SCALE GENOMIC DNA]</scope>
    <source>
        <strain evidence="1">DUOXIRENSHENG_FW03</strain>
        <tissue evidence="1">Leaves</tissue>
    </source>
</reference>
<protein>
    <submittedName>
        <fullName evidence="1">Uncharacterized protein</fullName>
    </submittedName>
</protein>
<keyword evidence="2" id="KW-1185">Reference proteome</keyword>
<evidence type="ECO:0000313" key="1">
    <source>
        <dbReference type="EMBL" id="KAK7386959.1"/>
    </source>
</evidence>
<comment type="caution">
    <text evidence="1">The sequence shown here is derived from an EMBL/GenBank/DDBJ whole genome shotgun (WGS) entry which is preliminary data.</text>
</comment>
<evidence type="ECO:0000313" key="2">
    <source>
        <dbReference type="Proteomes" id="UP001386955"/>
    </source>
</evidence>
<dbReference type="AlphaFoldDB" id="A0AAN9S0I4"/>
<accession>A0AAN9S0I4</accession>
<dbReference type="EMBL" id="JAYMYS010000007">
    <property type="protein sequence ID" value="KAK7386959.1"/>
    <property type="molecule type" value="Genomic_DNA"/>
</dbReference>
<dbReference type="Proteomes" id="UP001386955">
    <property type="component" value="Unassembled WGS sequence"/>
</dbReference>
<sequence length="87" mass="10137">MVKELCLFPDERESKWTHTPRGSVRKARVQTLTLLQRTRSGLHCNHGSHPFFFFFFFPRPNSLTFSSLSLSAIHNPIPFHAKTRNKP</sequence>
<organism evidence="1 2">
    <name type="scientific">Psophocarpus tetragonolobus</name>
    <name type="common">Winged bean</name>
    <name type="synonym">Dolichos tetragonolobus</name>
    <dbReference type="NCBI Taxonomy" id="3891"/>
    <lineage>
        <taxon>Eukaryota</taxon>
        <taxon>Viridiplantae</taxon>
        <taxon>Streptophyta</taxon>
        <taxon>Embryophyta</taxon>
        <taxon>Tracheophyta</taxon>
        <taxon>Spermatophyta</taxon>
        <taxon>Magnoliopsida</taxon>
        <taxon>eudicotyledons</taxon>
        <taxon>Gunneridae</taxon>
        <taxon>Pentapetalae</taxon>
        <taxon>rosids</taxon>
        <taxon>fabids</taxon>
        <taxon>Fabales</taxon>
        <taxon>Fabaceae</taxon>
        <taxon>Papilionoideae</taxon>
        <taxon>50 kb inversion clade</taxon>
        <taxon>NPAAA clade</taxon>
        <taxon>indigoferoid/millettioid clade</taxon>
        <taxon>Phaseoleae</taxon>
        <taxon>Psophocarpus</taxon>
    </lineage>
</organism>
<name>A0AAN9S0I4_PSOTE</name>
<proteinExistence type="predicted"/>